<accession>A0A3P6RJA9</accession>
<dbReference type="Proteomes" id="UP000267096">
    <property type="component" value="Unassembled WGS sequence"/>
</dbReference>
<protein>
    <submittedName>
        <fullName evidence="2">Uncharacterized protein</fullName>
    </submittedName>
</protein>
<dbReference type="AlphaFoldDB" id="A0A3P6RJA9"/>
<dbReference type="SUPFAM" id="SSF55550">
    <property type="entry name" value="SH2 domain"/>
    <property type="match status" value="1"/>
</dbReference>
<dbReference type="Gene3D" id="3.30.505.10">
    <property type="entry name" value="SH2 domain"/>
    <property type="match status" value="1"/>
</dbReference>
<feature type="region of interest" description="Disordered" evidence="1">
    <location>
        <begin position="42"/>
        <end position="76"/>
    </location>
</feature>
<proteinExistence type="predicted"/>
<evidence type="ECO:0000256" key="1">
    <source>
        <dbReference type="SAM" id="MobiDB-lite"/>
    </source>
</evidence>
<name>A0A3P6RJA9_ANISI</name>
<dbReference type="OrthoDB" id="19300at2759"/>
<dbReference type="EMBL" id="UYRR01034144">
    <property type="protein sequence ID" value="VDK60449.1"/>
    <property type="molecule type" value="Genomic_DNA"/>
</dbReference>
<evidence type="ECO:0000313" key="3">
    <source>
        <dbReference type="Proteomes" id="UP000267096"/>
    </source>
</evidence>
<feature type="compositionally biased region" description="Low complexity" evidence="1">
    <location>
        <begin position="51"/>
        <end position="65"/>
    </location>
</feature>
<reference evidence="2 3" key="1">
    <citation type="submission" date="2018-11" db="EMBL/GenBank/DDBJ databases">
        <authorList>
            <consortium name="Pathogen Informatics"/>
        </authorList>
    </citation>
    <scope>NUCLEOTIDE SEQUENCE [LARGE SCALE GENOMIC DNA]</scope>
</reference>
<keyword evidence="3" id="KW-1185">Reference proteome</keyword>
<evidence type="ECO:0000313" key="2">
    <source>
        <dbReference type="EMBL" id="VDK60449.1"/>
    </source>
</evidence>
<gene>
    <name evidence="2" type="ORF">ASIM_LOCUS17454</name>
</gene>
<sequence length="144" mass="16178">MSPFSIKELDQLSLAQRIASCPQLKEIRYLYPDIDKEEMLRYFESEDRQKSSSPTGVSDSPSSISNQSRLDWSPSEVIPRANSMDIGEELVTMLSQNIVENNVESLLGPGFHPQLPSQPLQQIDLSFIDGASNPFHFTSNDTDE</sequence>
<dbReference type="InterPro" id="IPR036860">
    <property type="entry name" value="SH2_dom_sf"/>
</dbReference>
<organism evidence="2 3">
    <name type="scientific">Anisakis simplex</name>
    <name type="common">Herring worm</name>
    <dbReference type="NCBI Taxonomy" id="6269"/>
    <lineage>
        <taxon>Eukaryota</taxon>
        <taxon>Metazoa</taxon>
        <taxon>Ecdysozoa</taxon>
        <taxon>Nematoda</taxon>
        <taxon>Chromadorea</taxon>
        <taxon>Rhabditida</taxon>
        <taxon>Spirurina</taxon>
        <taxon>Ascaridomorpha</taxon>
        <taxon>Ascaridoidea</taxon>
        <taxon>Anisakidae</taxon>
        <taxon>Anisakis</taxon>
        <taxon>Anisakis simplex complex</taxon>
    </lineage>
</organism>